<protein>
    <submittedName>
        <fullName evidence="1">Uncharacterized protein</fullName>
    </submittedName>
</protein>
<dbReference type="EMBL" id="KB446556">
    <property type="protein sequence ID" value="EME86410.1"/>
    <property type="molecule type" value="Genomic_DNA"/>
</dbReference>
<keyword evidence="2" id="KW-1185">Reference proteome</keyword>
<reference evidence="1 2" key="1">
    <citation type="journal article" date="2012" name="PLoS Pathog.">
        <title>Diverse lifestyles and strategies of plant pathogenesis encoded in the genomes of eighteen Dothideomycetes fungi.</title>
        <authorList>
            <person name="Ohm R.A."/>
            <person name="Feau N."/>
            <person name="Henrissat B."/>
            <person name="Schoch C.L."/>
            <person name="Horwitz B.A."/>
            <person name="Barry K.W."/>
            <person name="Condon B.J."/>
            <person name="Copeland A.C."/>
            <person name="Dhillon B."/>
            <person name="Glaser F."/>
            <person name="Hesse C.N."/>
            <person name="Kosti I."/>
            <person name="LaButti K."/>
            <person name="Lindquist E.A."/>
            <person name="Lucas S."/>
            <person name="Salamov A.A."/>
            <person name="Bradshaw R.E."/>
            <person name="Ciuffetti L."/>
            <person name="Hamelin R.C."/>
            <person name="Kema G.H.J."/>
            <person name="Lawrence C."/>
            <person name="Scott J.A."/>
            <person name="Spatafora J.W."/>
            <person name="Turgeon B.G."/>
            <person name="de Wit P.J.G.M."/>
            <person name="Zhong S."/>
            <person name="Goodwin S.B."/>
            <person name="Grigoriev I.V."/>
        </authorList>
    </citation>
    <scope>NUCLEOTIDE SEQUENCE [LARGE SCALE GENOMIC DNA]</scope>
    <source>
        <strain evidence="1 2">CIRAD86</strain>
    </source>
</reference>
<dbReference type="KEGG" id="pfj:MYCFIDRAFT_172166"/>
<sequence length="128" mass="13692">MFDRSGKGPREAMGMAPAPFGVIKEDIVGAFSRFHVDLYAGTQTSALCGRWEVLPADVGTGYAEEEQEDTKIKHVSELKGSLVATDFVVFYLLMISKNGIDLDLDKVSLPSLAAGVPTSEQAAKTGKP</sequence>
<name>M2Z9C0_PSEFD</name>
<proteinExistence type="predicted"/>
<evidence type="ECO:0000313" key="1">
    <source>
        <dbReference type="EMBL" id="EME86410.1"/>
    </source>
</evidence>
<dbReference type="RefSeq" id="XP_007923695.1">
    <property type="nucleotide sequence ID" value="XM_007925504.1"/>
</dbReference>
<dbReference type="AlphaFoldDB" id="M2Z9C0"/>
<accession>M2Z9C0</accession>
<gene>
    <name evidence="1" type="ORF">MYCFIDRAFT_172166</name>
</gene>
<dbReference type="HOGENOM" id="CLU_1960525_0_0_1"/>
<evidence type="ECO:0000313" key="2">
    <source>
        <dbReference type="Proteomes" id="UP000016932"/>
    </source>
</evidence>
<dbReference type="VEuPathDB" id="FungiDB:MYCFIDRAFT_172166"/>
<dbReference type="Proteomes" id="UP000016932">
    <property type="component" value="Unassembled WGS sequence"/>
</dbReference>
<dbReference type="GeneID" id="19332757"/>
<organism evidence="1 2">
    <name type="scientific">Pseudocercospora fijiensis (strain CIRAD86)</name>
    <name type="common">Black leaf streak disease fungus</name>
    <name type="synonym">Mycosphaerella fijiensis</name>
    <dbReference type="NCBI Taxonomy" id="383855"/>
    <lineage>
        <taxon>Eukaryota</taxon>
        <taxon>Fungi</taxon>
        <taxon>Dikarya</taxon>
        <taxon>Ascomycota</taxon>
        <taxon>Pezizomycotina</taxon>
        <taxon>Dothideomycetes</taxon>
        <taxon>Dothideomycetidae</taxon>
        <taxon>Mycosphaerellales</taxon>
        <taxon>Mycosphaerellaceae</taxon>
        <taxon>Pseudocercospora</taxon>
    </lineage>
</organism>